<organism evidence="2 3">
    <name type="scientific">Sphaerulina musiva (strain SO2202)</name>
    <name type="common">Poplar stem canker fungus</name>
    <name type="synonym">Septoria musiva</name>
    <dbReference type="NCBI Taxonomy" id="692275"/>
    <lineage>
        <taxon>Eukaryota</taxon>
        <taxon>Fungi</taxon>
        <taxon>Dikarya</taxon>
        <taxon>Ascomycota</taxon>
        <taxon>Pezizomycotina</taxon>
        <taxon>Dothideomycetes</taxon>
        <taxon>Dothideomycetidae</taxon>
        <taxon>Mycosphaerellales</taxon>
        <taxon>Mycosphaerellaceae</taxon>
        <taxon>Sphaerulina</taxon>
    </lineage>
</organism>
<reference evidence="2 3" key="1">
    <citation type="journal article" date="2012" name="PLoS Pathog.">
        <title>Diverse lifestyles and strategies of plant pathogenesis encoded in the genomes of eighteen Dothideomycetes fungi.</title>
        <authorList>
            <person name="Ohm R.A."/>
            <person name="Feau N."/>
            <person name="Henrissat B."/>
            <person name="Schoch C.L."/>
            <person name="Horwitz B.A."/>
            <person name="Barry K.W."/>
            <person name="Condon B.J."/>
            <person name="Copeland A.C."/>
            <person name="Dhillon B."/>
            <person name="Glaser F."/>
            <person name="Hesse C.N."/>
            <person name="Kosti I."/>
            <person name="LaButti K."/>
            <person name="Lindquist E.A."/>
            <person name="Lucas S."/>
            <person name="Salamov A.A."/>
            <person name="Bradshaw R.E."/>
            <person name="Ciuffetti L."/>
            <person name="Hamelin R.C."/>
            <person name="Kema G.H.J."/>
            <person name="Lawrence C."/>
            <person name="Scott J.A."/>
            <person name="Spatafora J.W."/>
            <person name="Turgeon B.G."/>
            <person name="de Wit P.J.G.M."/>
            <person name="Zhong S."/>
            <person name="Goodwin S.B."/>
            <person name="Grigoriev I.V."/>
        </authorList>
    </citation>
    <scope>NUCLEOTIDE SEQUENCE [LARGE SCALE GENOMIC DNA]</scope>
    <source>
        <strain evidence="2 3">SO2202</strain>
    </source>
</reference>
<feature type="compositionally biased region" description="Basic and acidic residues" evidence="1">
    <location>
        <begin position="105"/>
        <end position="122"/>
    </location>
</feature>
<accession>M3C3A7</accession>
<dbReference type="Proteomes" id="UP000016931">
    <property type="component" value="Unassembled WGS sequence"/>
</dbReference>
<gene>
    <name evidence="2" type="ORF">SEPMUDRAFT_148385</name>
</gene>
<evidence type="ECO:0000256" key="1">
    <source>
        <dbReference type="SAM" id="MobiDB-lite"/>
    </source>
</evidence>
<dbReference type="AlphaFoldDB" id="M3C3A7"/>
<evidence type="ECO:0000313" key="3">
    <source>
        <dbReference type="Proteomes" id="UP000016931"/>
    </source>
</evidence>
<name>M3C3A7_SPHMS</name>
<sequence length="122" mass="14262">MAAPPTNKIFAFFPADHWPDDPIHAWLAELPRFPSEQPRQCYVENTMLGLTGLNGMRRRAWKIFEEYNEAQGGSADLERQGDSWLWWDELYQRLRRGATGPWNLSRRDPGEKKSRDNGEELD</sequence>
<protein>
    <submittedName>
        <fullName evidence="2">Uncharacterized protein</fullName>
    </submittedName>
</protein>
<dbReference type="GeneID" id="27902028"/>
<keyword evidence="3" id="KW-1185">Reference proteome</keyword>
<dbReference type="HOGENOM" id="CLU_2028191_0_0_1"/>
<dbReference type="RefSeq" id="XP_016762892.1">
    <property type="nucleotide sequence ID" value="XM_016904891.1"/>
</dbReference>
<feature type="region of interest" description="Disordered" evidence="1">
    <location>
        <begin position="99"/>
        <end position="122"/>
    </location>
</feature>
<dbReference type="EMBL" id="KB456262">
    <property type="protein sequence ID" value="EMF14771.1"/>
    <property type="molecule type" value="Genomic_DNA"/>
</dbReference>
<evidence type="ECO:0000313" key="2">
    <source>
        <dbReference type="EMBL" id="EMF14771.1"/>
    </source>
</evidence>
<proteinExistence type="predicted"/>